<organism evidence="3 4">
    <name type="scientific">Corallococcus aberystwythensis</name>
    <dbReference type="NCBI Taxonomy" id="2316722"/>
    <lineage>
        <taxon>Bacteria</taxon>
        <taxon>Pseudomonadati</taxon>
        <taxon>Myxococcota</taxon>
        <taxon>Myxococcia</taxon>
        <taxon>Myxococcales</taxon>
        <taxon>Cystobacterineae</taxon>
        <taxon>Myxococcaceae</taxon>
        <taxon>Corallococcus</taxon>
    </lineage>
</organism>
<evidence type="ECO:0000313" key="3">
    <source>
        <dbReference type="EMBL" id="RKH54930.1"/>
    </source>
</evidence>
<gene>
    <name evidence="3" type="ORF">D7W81_37360</name>
</gene>
<comment type="caution">
    <text evidence="3">The sequence shown here is derived from an EMBL/GenBank/DDBJ whole genome shotgun (WGS) entry which is preliminary data.</text>
</comment>
<dbReference type="Proteomes" id="UP000267003">
    <property type="component" value="Unassembled WGS sequence"/>
</dbReference>
<feature type="domain" description="eCIS core" evidence="2">
    <location>
        <begin position="66"/>
        <end position="138"/>
    </location>
</feature>
<accession>A0A3A8PHY5</accession>
<feature type="region of interest" description="Disordered" evidence="1">
    <location>
        <begin position="199"/>
        <end position="242"/>
    </location>
</feature>
<feature type="compositionally biased region" description="Basic residues" evidence="1">
    <location>
        <begin position="393"/>
        <end position="403"/>
    </location>
</feature>
<feature type="compositionally biased region" description="Basic and acidic residues" evidence="1">
    <location>
        <begin position="222"/>
        <end position="237"/>
    </location>
</feature>
<keyword evidence="4" id="KW-1185">Reference proteome</keyword>
<dbReference type="Pfam" id="PF13699">
    <property type="entry name" value="eCIS_core"/>
    <property type="match status" value="1"/>
</dbReference>
<dbReference type="AlphaFoldDB" id="A0A3A8PHY5"/>
<feature type="region of interest" description="Disordered" evidence="1">
    <location>
        <begin position="1"/>
        <end position="70"/>
    </location>
</feature>
<proteinExistence type="predicted"/>
<dbReference type="EMBL" id="RAWK01000358">
    <property type="protein sequence ID" value="RKH54930.1"/>
    <property type="molecule type" value="Genomic_DNA"/>
</dbReference>
<name>A0A3A8PHY5_9BACT</name>
<dbReference type="OrthoDB" id="5400814at2"/>
<dbReference type="RefSeq" id="WP_120560147.1">
    <property type="nucleotide sequence ID" value="NZ_RAWK01000358.1"/>
</dbReference>
<evidence type="ECO:0000256" key="1">
    <source>
        <dbReference type="SAM" id="MobiDB-lite"/>
    </source>
</evidence>
<dbReference type="InterPro" id="IPR025295">
    <property type="entry name" value="eCIS_core_dom"/>
</dbReference>
<feature type="region of interest" description="Disordered" evidence="1">
    <location>
        <begin position="360"/>
        <end position="403"/>
    </location>
</feature>
<reference evidence="4" key="1">
    <citation type="submission" date="2018-09" db="EMBL/GenBank/DDBJ databases">
        <authorList>
            <person name="Livingstone P.G."/>
            <person name="Whitworth D.E."/>
        </authorList>
    </citation>
    <scope>NUCLEOTIDE SEQUENCE [LARGE SCALE GENOMIC DNA]</scope>
    <source>
        <strain evidence="4">AB050A</strain>
    </source>
</reference>
<sequence>MGGSAYAARGKPSARAPQAAPPMEASPDQVAPPAVSGARQPLPAASPGSPGYDVSTVPVSASGRALPSGLRRKMEQALRADFSNVRVHEGRHVSRLDADAVTQGNSLHFAPGAFRPDTSEGQSLLGHELAHVVQQRSGRVRPMRRMEGFQVNDDAGLEREADTLGARALQGSALLDGPAPLPAAQASWRPAAMVAQRGKKKKKQVRPPKNVLALPPNPFKGKRPDKPKALTGHKDSRGNSLTAHHKLPYNQIIAEANAAIGGNQATHGNLEQWAQRGTSDQIGIGGLAWTQHNVFLGPLPEHRSDDPKEKLDTHFTQSGTVTPKSELALEIEASGGLGKIDPQELQKKLAALQDLDFSGYESDEWEDDGTGKRRQKGMPQDWQQLSHQDRLKYAKNKKAPKTP</sequence>
<protein>
    <submittedName>
        <fullName evidence="3">DUF4157 domain-containing protein</fullName>
    </submittedName>
</protein>
<evidence type="ECO:0000313" key="4">
    <source>
        <dbReference type="Proteomes" id="UP000267003"/>
    </source>
</evidence>
<evidence type="ECO:0000259" key="2">
    <source>
        <dbReference type="Pfam" id="PF13699"/>
    </source>
</evidence>